<dbReference type="Gene3D" id="3.30.420.40">
    <property type="match status" value="1"/>
</dbReference>
<dbReference type="GO" id="GO:0004594">
    <property type="term" value="F:pantothenate kinase activity"/>
    <property type="evidence" value="ECO:0007669"/>
    <property type="project" value="UniProtKB-EC"/>
</dbReference>
<dbReference type="Pfam" id="PF03630">
    <property type="entry name" value="Fumble"/>
    <property type="match status" value="1"/>
</dbReference>
<name>A0A9D1I5I7_9FIRM</name>
<keyword evidence="1" id="KW-0547">Nucleotide-binding</keyword>
<keyword evidence="2" id="KW-0067">ATP-binding</keyword>
<dbReference type="GO" id="GO:0005829">
    <property type="term" value="C:cytosol"/>
    <property type="evidence" value="ECO:0007669"/>
    <property type="project" value="TreeGrafter"/>
</dbReference>
<evidence type="ECO:0000256" key="2">
    <source>
        <dbReference type="ARBA" id="ARBA00022840"/>
    </source>
</evidence>
<dbReference type="GO" id="GO:0015937">
    <property type="term" value="P:coenzyme A biosynthetic process"/>
    <property type="evidence" value="ECO:0007669"/>
    <property type="project" value="UniProtKB-KW"/>
</dbReference>
<dbReference type="Proteomes" id="UP000824091">
    <property type="component" value="Unassembled WGS sequence"/>
</dbReference>
<dbReference type="PANTHER" id="PTHR12280:SF20">
    <property type="entry name" value="4'-PHOSPHOPANTETHEINE PHOSPHATASE"/>
    <property type="match status" value="1"/>
</dbReference>
<dbReference type="EC" id="2.7.1.33" evidence="4"/>
<dbReference type="InterPro" id="IPR043129">
    <property type="entry name" value="ATPase_NBD"/>
</dbReference>
<proteinExistence type="predicted"/>
<protein>
    <submittedName>
        <fullName evidence="4">Type II pantothenate kinase</fullName>
        <ecNumber evidence="4">2.7.1.33</ecNumber>
    </submittedName>
</protein>
<accession>A0A9D1I5I7</accession>
<organism evidence="4 5">
    <name type="scientific">Candidatus Fimisoma avicola</name>
    <dbReference type="NCBI Taxonomy" id="2840826"/>
    <lineage>
        <taxon>Bacteria</taxon>
        <taxon>Bacillati</taxon>
        <taxon>Bacillota</taxon>
        <taxon>Clostridia</taxon>
        <taxon>Eubacteriales</taxon>
        <taxon>Candidatus Fimisoma</taxon>
    </lineage>
</organism>
<reference evidence="4" key="1">
    <citation type="submission" date="2020-10" db="EMBL/GenBank/DDBJ databases">
        <authorList>
            <person name="Gilroy R."/>
        </authorList>
    </citation>
    <scope>NUCLEOTIDE SEQUENCE</scope>
    <source>
        <strain evidence="4">11300</strain>
    </source>
</reference>
<dbReference type="NCBIfam" id="NF009842">
    <property type="entry name" value="PRK13317.1"/>
    <property type="match status" value="1"/>
</dbReference>
<comment type="caution">
    <text evidence="4">The sequence shown here is derived from an EMBL/GenBank/DDBJ whole genome shotgun (WGS) entry which is preliminary data.</text>
</comment>
<dbReference type="EMBL" id="DVMO01000145">
    <property type="protein sequence ID" value="HIU28541.1"/>
    <property type="molecule type" value="Genomic_DNA"/>
</dbReference>
<keyword evidence="3" id="KW-0173">Coenzyme A biosynthesis</keyword>
<reference evidence="4" key="2">
    <citation type="journal article" date="2021" name="PeerJ">
        <title>Extensive microbial diversity within the chicken gut microbiome revealed by metagenomics and culture.</title>
        <authorList>
            <person name="Gilroy R."/>
            <person name="Ravi A."/>
            <person name="Getino M."/>
            <person name="Pursley I."/>
            <person name="Horton D.L."/>
            <person name="Alikhan N.F."/>
            <person name="Baker D."/>
            <person name="Gharbi K."/>
            <person name="Hall N."/>
            <person name="Watson M."/>
            <person name="Adriaenssens E.M."/>
            <person name="Foster-Nyarko E."/>
            <person name="Jarju S."/>
            <person name="Secka A."/>
            <person name="Antonio M."/>
            <person name="Oren A."/>
            <person name="Chaudhuri R.R."/>
            <person name="La Ragione R."/>
            <person name="Hildebrand F."/>
            <person name="Pallen M.J."/>
        </authorList>
    </citation>
    <scope>NUCLEOTIDE SEQUENCE</scope>
    <source>
        <strain evidence="4">11300</strain>
    </source>
</reference>
<dbReference type="CDD" id="cd24085">
    <property type="entry name" value="ASKHA_NBD_PanK-II_bac"/>
    <property type="match status" value="1"/>
</dbReference>
<dbReference type="AlphaFoldDB" id="A0A9D1I5I7"/>
<evidence type="ECO:0000313" key="4">
    <source>
        <dbReference type="EMBL" id="HIU28541.1"/>
    </source>
</evidence>
<evidence type="ECO:0000256" key="1">
    <source>
        <dbReference type="ARBA" id="ARBA00022741"/>
    </source>
</evidence>
<dbReference type="GO" id="GO:0005524">
    <property type="term" value="F:ATP binding"/>
    <property type="evidence" value="ECO:0007669"/>
    <property type="project" value="UniProtKB-KW"/>
</dbReference>
<keyword evidence="4" id="KW-0418">Kinase</keyword>
<gene>
    <name evidence="4" type="primary">coaW</name>
    <name evidence="4" type="ORF">IAD16_09240</name>
</gene>
<sequence>MGIVVGIDIGGSTTKIAGFRGEQMMLPVQISADSAVASLFGAFGKFLYDNGLQLEDISQVNLTGVGCSSIKQRIYGLPTYKVDEFTSNGVGGGYFAQGKKTFMVVSMGTGTSFVEVKDGIPRHLGGIGIGGGTIMGLSKIMLNTSDAEKIRELASGGEVGNIDLRIGDISKKPLPGLDLQITASNFGKASSRANCEDKAAGIVHMVIETICQAAVLIANGTDISDFVLIGNLIHFPECWSVCEMIKTMYPGVNFIIPEDGEYGTAIGTALADQCCLKPVD</sequence>
<dbReference type="InterPro" id="IPR004567">
    <property type="entry name" value="Type_II_PanK"/>
</dbReference>
<dbReference type="PANTHER" id="PTHR12280">
    <property type="entry name" value="PANTOTHENATE KINASE"/>
    <property type="match status" value="1"/>
</dbReference>
<keyword evidence="4" id="KW-0808">Transferase</keyword>
<evidence type="ECO:0000256" key="3">
    <source>
        <dbReference type="ARBA" id="ARBA00022993"/>
    </source>
</evidence>
<evidence type="ECO:0000313" key="5">
    <source>
        <dbReference type="Proteomes" id="UP000824091"/>
    </source>
</evidence>
<dbReference type="SUPFAM" id="SSF53067">
    <property type="entry name" value="Actin-like ATPase domain"/>
    <property type="match status" value="1"/>
</dbReference>